<dbReference type="PANTHER" id="PTHR34136">
    <property type="match status" value="1"/>
</dbReference>
<accession>A0A1X9LSJ8</accession>
<dbReference type="Proteomes" id="UP000192775">
    <property type="component" value="Chromosome"/>
</dbReference>
<gene>
    <name evidence="3" type="ORF">B5808_13465</name>
</gene>
<name>A0A1X9LSJ8_9MICO</name>
<evidence type="ECO:0000313" key="3">
    <source>
        <dbReference type="EMBL" id="ARJ06119.1"/>
    </source>
</evidence>
<sequence>MNPSFVSHRVGGVRFVAASPEDAALQTVALTAARAPHHVHLANAYSITLASRDERLSYVYSQGICYPDGKPLSWVSRLRRDKPALEQTRGPQFFLDVFRLGQADGVKHFLLGSAPETLEMLEKKLHDRFPDAEIVGAYSPPFRALSSGELAVQDDLIRSSGASIVWVGLGTPKQDIEAQRITHSVGVTAVAVGAAFDYAAGTLREAPPVLRRAGLEWAFRLAMEPRRLWRRYLIGNVQFVVLVARLWRSRT</sequence>
<reference evidence="3 4" key="1">
    <citation type="submission" date="2017-04" db="EMBL/GenBank/DDBJ databases">
        <authorList>
            <person name="Afonso C.L."/>
            <person name="Miller P.J."/>
            <person name="Scott M.A."/>
            <person name="Spackman E."/>
            <person name="Goraichik I."/>
            <person name="Dimitrov K.M."/>
            <person name="Suarez D.L."/>
            <person name="Swayne D.E."/>
        </authorList>
    </citation>
    <scope>NUCLEOTIDE SEQUENCE [LARGE SCALE GENOMIC DNA]</scope>
    <source>
        <strain evidence="4">XA(T)</strain>
    </source>
</reference>
<evidence type="ECO:0000256" key="1">
    <source>
        <dbReference type="ARBA" id="ARBA00022676"/>
    </source>
</evidence>
<dbReference type="EMBL" id="CP020715">
    <property type="protein sequence ID" value="ARJ06119.1"/>
    <property type="molecule type" value="Genomic_DNA"/>
</dbReference>
<dbReference type="GO" id="GO:0016758">
    <property type="term" value="F:hexosyltransferase activity"/>
    <property type="evidence" value="ECO:0007669"/>
    <property type="project" value="TreeGrafter"/>
</dbReference>
<dbReference type="InterPro" id="IPR004629">
    <property type="entry name" value="WecG_TagA_CpsF"/>
</dbReference>
<evidence type="ECO:0000313" key="4">
    <source>
        <dbReference type="Proteomes" id="UP000192775"/>
    </source>
</evidence>
<dbReference type="NCBIfam" id="TIGR00696">
    <property type="entry name" value="wecG_tagA_cpsF"/>
    <property type="match status" value="1"/>
</dbReference>
<proteinExistence type="predicted"/>
<protein>
    <submittedName>
        <fullName evidence="3">Uncharacterized protein</fullName>
    </submittedName>
</protein>
<keyword evidence="1" id="KW-0328">Glycosyltransferase</keyword>
<dbReference type="AlphaFoldDB" id="A0A1X9LSJ8"/>
<organism evidence="3 4">
    <name type="scientific">Cnuibacter physcomitrellae</name>
    <dbReference type="NCBI Taxonomy" id="1619308"/>
    <lineage>
        <taxon>Bacteria</taxon>
        <taxon>Bacillati</taxon>
        <taxon>Actinomycetota</taxon>
        <taxon>Actinomycetes</taxon>
        <taxon>Micrococcales</taxon>
        <taxon>Microbacteriaceae</taxon>
        <taxon>Cnuibacter</taxon>
    </lineage>
</organism>
<dbReference type="Pfam" id="PF03808">
    <property type="entry name" value="Glyco_tran_WecG"/>
    <property type="match status" value="1"/>
</dbReference>
<dbReference type="STRING" id="1619308.B5808_13465"/>
<keyword evidence="4" id="KW-1185">Reference proteome</keyword>
<keyword evidence="2" id="KW-0808">Transferase</keyword>
<dbReference type="CDD" id="cd06533">
    <property type="entry name" value="Glyco_transf_WecG_TagA"/>
    <property type="match status" value="1"/>
</dbReference>
<dbReference type="PANTHER" id="PTHR34136:SF1">
    <property type="entry name" value="UDP-N-ACETYL-D-MANNOSAMINURONIC ACID TRANSFERASE"/>
    <property type="match status" value="1"/>
</dbReference>
<dbReference type="KEGG" id="cphy:B5808_13465"/>
<evidence type="ECO:0000256" key="2">
    <source>
        <dbReference type="ARBA" id="ARBA00022679"/>
    </source>
</evidence>